<evidence type="ECO:0000313" key="3">
    <source>
        <dbReference type="Proteomes" id="UP000001064"/>
    </source>
</evidence>
<evidence type="ECO:0000313" key="2">
    <source>
        <dbReference type="EMBL" id="EGC29597.1"/>
    </source>
</evidence>
<name>F1A2I6_DICPU</name>
<proteinExistence type="predicted"/>
<dbReference type="VEuPathDB" id="AmoebaDB:DICPUDRAFT_84396"/>
<keyword evidence="1" id="KW-0732">Signal</keyword>
<feature type="chain" id="PRO_5003263031" evidence="1">
    <location>
        <begin position="18"/>
        <end position="275"/>
    </location>
</feature>
<reference evidence="3" key="1">
    <citation type="journal article" date="2011" name="Genome Biol.">
        <title>Comparative genomics of the social amoebae Dictyostelium discoideum and Dictyostelium purpureum.</title>
        <authorList>
            <consortium name="US DOE Joint Genome Institute (JGI-PGF)"/>
            <person name="Sucgang R."/>
            <person name="Kuo A."/>
            <person name="Tian X."/>
            <person name="Salerno W."/>
            <person name="Parikh A."/>
            <person name="Feasley C.L."/>
            <person name="Dalin E."/>
            <person name="Tu H."/>
            <person name="Huang E."/>
            <person name="Barry K."/>
            <person name="Lindquist E."/>
            <person name="Shapiro H."/>
            <person name="Bruce D."/>
            <person name="Schmutz J."/>
            <person name="Salamov A."/>
            <person name="Fey P."/>
            <person name="Gaudet P."/>
            <person name="Anjard C."/>
            <person name="Babu M.M."/>
            <person name="Basu S."/>
            <person name="Bushmanova Y."/>
            <person name="van der Wel H."/>
            <person name="Katoh-Kurasawa M."/>
            <person name="Dinh C."/>
            <person name="Coutinho P.M."/>
            <person name="Saito T."/>
            <person name="Elias M."/>
            <person name="Schaap P."/>
            <person name="Kay R.R."/>
            <person name="Henrissat B."/>
            <person name="Eichinger L."/>
            <person name="Rivero F."/>
            <person name="Putnam N.H."/>
            <person name="West C.M."/>
            <person name="Loomis W.F."/>
            <person name="Chisholm R.L."/>
            <person name="Shaulsky G."/>
            <person name="Strassmann J.E."/>
            <person name="Queller D.C."/>
            <person name="Kuspa A."/>
            <person name="Grigoriev I.V."/>
        </authorList>
    </citation>
    <scope>NUCLEOTIDE SEQUENCE [LARGE SCALE GENOMIC DNA]</scope>
    <source>
        <strain evidence="3">QSDP1</strain>
    </source>
</reference>
<dbReference type="Proteomes" id="UP000001064">
    <property type="component" value="Unassembled WGS sequence"/>
</dbReference>
<gene>
    <name evidence="2" type="ORF">DICPUDRAFT_84396</name>
</gene>
<dbReference type="GeneID" id="10505195"/>
<dbReference type="EMBL" id="GL871413">
    <property type="protein sequence ID" value="EGC29597.1"/>
    <property type="molecule type" value="Genomic_DNA"/>
</dbReference>
<keyword evidence="3" id="KW-1185">Reference proteome</keyword>
<dbReference type="AlphaFoldDB" id="F1A2I6"/>
<organism evidence="2 3">
    <name type="scientific">Dictyostelium purpureum</name>
    <name type="common">Slime mold</name>
    <dbReference type="NCBI Taxonomy" id="5786"/>
    <lineage>
        <taxon>Eukaryota</taxon>
        <taxon>Amoebozoa</taxon>
        <taxon>Evosea</taxon>
        <taxon>Eumycetozoa</taxon>
        <taxon>Dictyostelia</taxon>
        <taxon>Dictyosteliales</taxon>
        <taxon>Dictyosteliaceae</taxon>
        <taxon>Dictyostelium</taxon>
    </lineage>
</organism>
<evidence type="ECO:0000256" key="1">
    <source>
        <dbReference type="SAM" id="SignalP"/>
    </source>
</evidence>
<dbReference type="KEGG" id="dpp:DICPUDRAFT_84396"/>
<feature type="signal peptide" evidence="1">
    <location>
        <begin position="1"/>
        <end position="17"/>
    </location>
</feature>
<protein>
    <submittedName>
        <fullName evidence="2">Uncharacterized protein</fullName>
    </submittedName>
</protein>
<dbReference type="InParanoid" id="F1A2I6"/>
<sequence>MLNIFLVFLLLIYSIFSFENYDNKKLIFTDKENGNFYNLKPILNIPFQSKFQYTSNFTLDLSFSWSIGEEGNNYCKEKMNNEENAKKLNPSACFIKEDNYVIMLAAKPNELALERLRYGVGLVARFKNDLKMSTCKTAENHDVIIEIECDSNKNMTFLGCKFQNEDIRCPGITCSYKSNYGCPTIHYQEIESKSFYEKGVLFTDKIYRISNFMYEIKQFNVTTDFHLKDPSKGIIGFNTIATGLYRYDILISKDYYKEIQFTMVGDSKPTLFFNY</sequence>
<accession>F1A2I6</accession>
<dbReference type="RefSeq" id="XP_003293881.1">
    <property type="nucleotide sequence ID" value="XM_003293833.1"/>
</dbReference>